<evidence type="ECO:0000313" key="2">
    <source>
        <dbReference type="EMBL" id="NHF62058.1"/>
    </source>
</evidence>
<dbReference type="PANTHER" id="PTHR43646:SF6">
    <property type="entry name" value="PRE-MYCOFACTOCIN GLYCOSYLTRANSFERASE"/>
    <property type="match status" value="1"/>
</dbReference>
<gene>
    <name evidence="2" type="primary">mftF</name>
    <name evidence="2" type="ORF">FK219_002195</name>
</gene>
<dbReference type="Gene3D" id="3.90.550.10">
    <property type="entry name" value="Spore Coat Polysaccharide Biosynthesis Protein SpsA, Chain A"/>
    <property type="match status" value="1"/>
</dbReference>
<dbReference type="EMBL" id="VIKT02000003">
    <property type="protein sequence ID" value="NHF62058.1"/>
    <property type="molecule type" value="Genomic_DNA"/>
</dbReference>
<dbReference type="Pfam" id="PF00535">
    <property type="entry name" value="Glycos_transf_2"/>
    <property type="match status" value="1"/>
</dbReference>
<evidence type="ECO:0000313" key="3">
    <source>
        <dbReference type="Proteomes" id="UP000818266"/>
    </source>
</evidence>
<protein>
    <submittedName>
        <fullName evidence="2">Mycofactocin system glycosyltransferase</fullName>
    </submittedName>
</protein>
<sequence length="466" mass="49754">MKLPNGFTVRLNRRTHVADGGATLVGGVPTRVLYVTALARAMLTGGRLVVTSPTTAALAERLLDAGIADPVVAELPKQAEAVTVVVPVHDRPEAVARLLASIPSGIPVIVVDDCSRNPKAVRDVADRFGANLIALPENLGPASARNAGLAAVTTPFVAFIDSDMVIDADTVPRLLRHFADPRVGLVAPRIVGLEPESGPNWITRYEAARSSLDLGAEPANVRPGARVSWLPAACLVARTEVIGAGFSPGMRVAEDVDLVWRLVKNGWRVRYEPAVEARHEHRRTVLDWLGRKAFYGTGADDLAARHGDTVAPAVFTPWTLVFVGALLAQRRWSLPIAAGAAAVAAVRIGSRLRPTPDRARIAVRLTGLGALAATAQTAELLTRHWWPVAAVGSLVSRRLGRAVVVAAVADAVYEHRRTATGMGLASFAIARRLDDLAYGAGLWIGAMRERSSRALRPVVRVRSRIR</sequence>
<dbReference type="PANTHER" id="PTHR43646">
    <property type="entry name" value="GLYCOSYLTRANSFERASE"/>
    <property type="match status" value="1"/>
</dbReference>
<dbReference type="NCBIfam" id="TIGR03965">
    <property type="entry name" value="mycofact_glyco"/>
    <property type="match status" value="1"/>
</dbReference>
<dbReference type="Proteomes" id="UP000818266">
    <property type="component" value="Unassembled WGS sequence"/>
</dbReference>
<dbReference type="AlphaFoldDB" id="A0A9E5MHW7"/>
<dbReference type="GO" id="GO:0016740">
    <property type="term" value="F:transferase activity"/>
    <property type="evidence" value="ECO:0007669"/>
    <property type="project" value="InterPro"/>
</dbReference>
<dbReference type="InterPro" id="IPR001173">
    <property type="entry name" value="Glyco_trans_2-like"/>
</dbReference>
<proteinExistence type="predicted"/>
<dbReference type="InterPro" id="IPR023981">
    <property type="entry name" value="MftF"/>
</dbReference>
<keyword evidence="3" id="KW-1185">Reference proteome</keyword>
<evidence type="ECO:0000259" key="1">
    <source>
        <dbReference type="Pfam" id="PF00535"/>
    </source>
</evidence>
<reference evidence="2 3" key="1">
    <citation type="submission" date="2019-06" db="EMBL/GenBank/DDBJ databases">
        <authorList>
            <person name="De-Chao Zhang Q."/>
        </authorList>
    </citation>
    <scope>NUCLEOTIDE SEQUENCE [LARGE SCALE GENOMIC DNA]</scope>
    <source>
        <strain evidence="2 3">KN1116</strain>
    </source>
</reference>
<dbReference type="RefSeq" id="WP_152582074.1">
    <property type="nucleotide sequence ID" value="NZ_VIKT02000003.1"/>
</dbReference>
<reference evidence="2 3" key="2">
    <citation type="submission" date="2020-03" db="EMBL/GenBank/DDBJ databases">
        <title>Chryseoglobus sp. isolated from a deep-sea seamount.</title>
        <authorList>
            <person name="Zhang D.-C."/>
        </authorList>
    </citation>
    <scope>NUCLEOTIDE SEQUENCE [LARGE SCALE GENOMIC DNA]</scope>
    <source>
        <strain evidence="2 3">KN1116</strain>
    </source>
</reference>
<dbReference type="InterPro" id="IPR029044">
    <property type="entry name" value="Nucleotide-diphossugar_trans"/>
</dbReference>
<organism evidence="2 3">
    <name type="scientific">Microcella pacifica</name>
    <dbReference type="NCBI Taxonomy" id="2591847"/>
    <lineage>
        <taxon>Bacteria</taxon>
        <taxon>Bacillati</taxon>
        <taxon>Actinomycetota</taxon>
        <taxon>Actinomycetes</taxon>
        <taxon>Micrococcales</taxon>
        <taxon>Microbacteriaceae</taxon>
        <taxon>Microcella</taxon>
    </lineage>
</organism>
<accession>A0A9E5MHW7</accession>
<name>A0A9E5MHW7_9MICO</name>
<feature type="domain" description="Glycosyltransferase 2-like" evidence="1">
    <location>
        <begin position="83"/>
        <end position="203"/>
    </location>
</feature>
<comment type="caution">
    <text evidence="2">The sequence shown here is derived from an EMBL/GenBank/DDBJ whole genome shotgun (WGS) entry which is preliminary data.</text>
</comment>
<dbReference type="OrthoDB" id="5243838at2"/>
<dbReference type="SUPFAM" id="SSF53448">
    <property type="entry name" value="Nucleotide-diphospho-sugar transferases"/>
    <property type="match status" value="1"/>
</dbReference>